<sequence length="503" mass="56163">MGLLKLKRKFPEEMEEDCDSLHQTDDTPFVALILYKNSGRFLCMGSIIDNIHILTAKICFERAESTEILVVVGYKKPWWGECSQIRGVKTILRSESGLAILRMKSPIVFSKDVLPAKLPTSVTKYNNFKDTYPGPFQVIGIFTDRFEVPGEPISFDTFYVMKMDTAAAFPDCEANYSRRNLDSLTTFCTIGNASFCWGGWGGPVLEMKENFMIQIGTVILDNCSATTTGPLLSARLDSHADWIRGFIFIASSTVKAIDSVSQTQNIDISDKKVLKNGKEQVRQKRATDADQFSVKMPVCKNLMQTSRHPFVVILLYKTSGRFLGLGSIVDKKTVITASEVVKLSLSAPSELLILAGYLSPYWGPDSQVKKAEVIYALAQYGNTAAVFGLQRTAIDSPGQYVLRGSIYSLSYETIPETINACLTSYRDQDFNSSTMFCTFANGSWSWGCLGSPSVMQDKLDRLFQVGVVIKTTVTDDESYHFHIRIAPFVHWIRAHSLLSLEHQ</sequence>
<dbReference type="Pfam" id="PF00089">
    <property type="entry name" value="Trypsin"/>
    <property type="match status" value="1"/>
</dbReference>
<dbReference type="InParanoid" id="E0VVR7"/>
<dbReference type="GO" id="GO:0004252">
    <property type="term" value="F:serine-type endopeptidase activity"/>
    <property type="evidence" value="ECO:0007669"/>
    <property type="project" value="InterPro"/>
</dbReference>
<dbReference type="PANTHER" id="PTHR24260:SF132">
    <property type="entry name" value="PEPTIDASE S1 DOMAIN-CONTAINING PROTEIN"/>
    <property type="match status" value="1"/>
</dbReference>
<evidence type="ECO:0000313" key="4">
    <source>
        <dbReference type="Proteomes" id="UP000009046"/>
    </source>
</evidence>
<keyword evidence="4" id="KW-1185">Reference proteome</keyword>
<dbReference type="RefSeq" id="XP_002430211.1">
    <property type="nucleotide sequence ID" value="XM_002430166.1"/>
</dbReference>
<dbReference type="EMBL" id="DS235813">
    <property type="protein sequence ID" value="EEB17473.1"/>
    <property type="molecule type" value="Genomic_DNA"/>
</dbReference>
<dbReference type="AlphaFoldDB" id="E0VVR7"/>
<dbReference type="EnsemblMetazoa" id="PHUM467190-RA">
    <property type="protein sequence ID" value="PHUM467190-PA"/>
    <property type="gene ID" value="PHUM467190"/>
</dbReference>
<dbReference type="Gene3D" id="2.40.10.10">
    <property type="entry name" value="Trypsin-like serine proteases"/>
    <property type="match status" value="2"/>
</dbReference>
<evidence type="ECO:0000259" key="1">
    <source>
        <dbReference type="PROSITE" id="PS50240"/>
    </source>
</evidence>
<dbReference type="GO" id="GO:0006508">
    <property type="term" value="P:proteolysis"/>
    <property type="evidence" value="ECO:0007669"/>
    <property type="project" value="InterPro"/>
</dbReference>
<organism>
    <name type="scientific">Pediculus humanus subsp. corporis</name>
    <name type="common">Body louse</name>
    <dbReference type="NCBI Taxonomy" id="121224"/>
    <lineage>
        <taxon>Eukaryota</taxon>
        <taxon>Metazoa</taxon>
        <taxon>Ecdysozoa</taxon>
        <taxon>Arthropoda</taxon>
        <taxon>Hexapoda</taxon>
        <taxon>Insecta</taxon>
        <taxon>Pterygota</taxon>
        <taxon>Neoptera</taxon>
        <taxon>Paraneoptera</taxon>
        <taxon>Psocodea</taxon>
        <taxon>Troctomorpha</taxon>
        <taxon>Phthiraptera</taxon>
        <taxon>Anoplura</taxon>
        <taxon>Pediculidae</taxon>
        <taxon>Pediculus</taxon>
    </lineage>
</organism>
<dbReference type="InterPro" id="IPR009003">
    <property type="entry name" value="Peptidase_S1_PA"/>
</dbReference>
<dbReference type="InterPro" id="IPR051333">
    <property type="entry name" value="CLIP_Serine_Protease"/>
</dbReference>
<evidence type="ECO:0000313" key="3">
    <source>
        <dbReference type="EnsemblMetazoa" id="PHUM467190-PA"/>
    </source>
</evidence>
<evidence type="ECO:0000313" key="2">
    <source>
        <dbReference type="EMBL" id="EEB17473.1"/>
    </source>
</evidence>
<dbReference type="VEuPathDB" id="VectorBase:PHUM467190"/>
<dbReference type="CTD" id="8238711"/>
<name>E0VVR7_PEDHC</name>
<dbReference type="PANTHER" id="PTHR24260">
    <property type="match status" value="1"/>
</dbReference>
<reference evidence="3" key="3">
    <citation type="submission" date="2021-02" db="UniProtKB">
        <authorList>
            <consortium name="EnsemblMetazoa"/>
        </authorList>
    </citation>
    <scope>IDENTIFICATION</scope>
    <source>
        <strain evidence="3">USDA</strain>
    </source>
</reference>
<dbReference type="EMBL" id="AAZO01005678">
    <property type="status" value="NOT_ANNOTATED_CDS"/>
    <property type="molecule type" value="Genomic_DNA"/>
</dbReference>
<feature type="domain" description="Peptidase S1" evidence="1">
    <location>
        <begin position="28"/>
        <end position="248"/>
    </location>
</feature>
<protein>
    <recommendedName>
        <fullName evidence="1">Peptidase S1 domain-containing protein</fullName>
    </recommendedName>
</protein>
<dbReference type="HOGENOM" id="CLU_542195_0_0_1"/>
<gene>
    <name evidence="3" type="primary">8238711</name>
    <name evidence="2" type="ORF">Phum_PHUM467190</name>
</gene>
<dbReference type="InterPro" id="IPR043504">
    <property type="entry name" value="Peptidase_S1_PA_chymotrypsin"/>
</dbReference>
<dbReference type="PROSITE" id="PS50240">
    <property type="entry name" value="TRYPSIN_DOM"/>
    <property type="match status" value="1"/>
</dbReference>
<proteinExistence type="predicted"/>
<dbReference type="SUPFAM" id="SSF50494">
    <property type="entry name" value="Trypsin-like serine proteases"/>
    <property type="match status" value="2"/>
</dbReference>
<dbReference type="GeneID" id="8238711"/>
<dbReference type="InterPro" id="IPR001254">
    <property type="entry name" value="Trypsin_dom"/>
</dbReference>
<dbReference type="KEGG" id="phu:Phum_PHUM467190"/>
<dbReference type="EMBL" id="AAZO01005677">
    <property type="status" value="NOT_ANNOTATED_CDS"/>
    <property type="molecule type" value="Genomic_DNA"/>
</dbReference>
<accession>E0VVR7</accession>
<reference evidence="2" key="2">
    <citation type="submission" date="2007-04" db="EMBL/GenBank/DDBJ databases">
        <title>The genome of the human body louse.</title>
        <authorList>
            <consortium name="The Human Body Louse Genome Consortium"/>
            <person name="Kirkness E."/>
            <person name="Walenz B."/>
            <person name="Hass B."/>
            <person name="Bruggner R."/>
            <person name="Strausberg R."/>
        </authorList>
    </citation>
    <scope>NUCLEOTIDE SEQUENCE</scope>
    <source>
        <strain evidence="2">USDA</strain>
    </source>
</reference>
<reference evidence="2" key="1">
    <citation type="submission" date="2007-04" db="EMBL/GenBank/DDBJ databases">
        <title>Annotation of Pediculus humanus corporis strain USDA.</title>
        <authorList>
            <person name="Kirkness E."/>
            <person name="Hannick L."/>
            <person name="Hass B."/>
            <person name="Bruggner R."/>
            <person name="Lawson D."/>
            <person name="Bidwell S."/>
            <person name="Joardar V."/>
            <person name="Caler E."/>
            <person name="Walenz B."/>
            <person name="Inman J."/>
            <person name="Schobel S."/>
            <person name="Galinsky K."/>
            <person name="Amedeo P."/>
            <person name="Strausberg R."/>
        </authorList>
    </citation>
    <scope>NUCLEOTIDE SEQUENCE</scope>
    <source>
        <strain evidence="2">USDA</strain>
    </source>
</reference>
<dbReference type="Proteomes" id="UP000009046">
    <property type="component" value="Unassembled WGS sequence"/>
</dbReference>